<evidence type="ECO:0008006" key="7">
    <source>
        <dbReference type="Google" id="ProtNLM"/>
    </source>
</evidence>
<sequence>MEESQEILLNSLQKSGVSIPTDLSSIRNLSPPIFFSICAQVLNRIHPQTKTPFSTSLPDSVADQFKVSSEIASAIKDLGFIGDISFHKFLYPSEEDLYKLIRFLVERLPEASDGKFKVLEDGDGRKETKADTSKCYYVENQSNKIDTDDSVSTHQKVENKLADLNIVAEETKSPDSIVDRFSDFHLDRKSSGEAAMVDNLVNASKDQSEVSGNESVELQGNNRHEVGTYIQKTFEDQEIGPLEEVTTNASELKHFQVELERLKAVTSIVFDDNHSIEFHLRQLEEQINSRKLDLLEMKSRWDAERELLEIKRRSLQESLCASNPKAQEKLQKLREFESEKKLIELEIRRREEENSNIAIDLKKQPKQLSRRSYINRVKEITKNSRKQDADIDRILKETRELQLESNNIQERLHRTYAVVDELVLREAKKDDTGKQAHKLLTNIHENFGEISNKILSTDRLRRETAEYEKKIAASASRSLNFNKLQADLDAIRRENGHLEQHLCHKKTIDKV</sequence>
<dbReference type="OMA" id="KFEQHIQ"/>
<dbReference type="KEGG" id="csv:101210296"/>
<reference evidence="5 6" key="2">
    <citation type="journal article" date="2009" name="PLoS ONE">
        <title>An integrated genetic and cytogenetic map of the cucumber genome.</title>
        <authorList>
            <person name="Ren Y."/>
            <person name="Zhang Z."/>
            <person name="Liu J."/>
            <person name="Staub J.E."/>
            <person name="Han Y."/>
            <person name="Cheng Z."/>
            <person name="Li X."/>
            <person name="Lu J."/>
            <person name="Miao H."/>
            <person name="Kang H."/>
            <person name="Xie B."/>
            <person name="Gu X."/>
            <person name="Wang X."/>
            <person name="Du Y."/>
            <person name="Jin W."/>
            <person name="Huang S."/>
        </authorList>
    </citation>
    <scope>NUCLEOTIDE SEQUENCE [LARGE SCALE GENOMIC DNA]</scope>
    <source>
        <strain evidence="6">cv. 9930</strain>
    </source>
</reference>
<dbReference type="OrthoDB" id="10266736at2759"/>
<dbReference type="Pfam" id="PF05667">
    <property type="entry name" value="CCDC22_CC"/>
    <property type="match status" value="1"/>
</dbReference>
<dbReference type="InterPro" id="IPR048349">
    <property type="entry name" value="CCDC22_N"/>
</dbReference>
<proteinExistence type="inferred from homology"/>
<feature type="domain" description="CCDC22 N-terminal" evidence="4">
    <location>
        <begin position="1"/>
        <end position="109"/>
    </location>
</feature>
<organism evidence="5 6">
    <name type="scientific">Cucumis sativus</name>
    <name type="common">Cucumber</name>
    <dbReference type="NCBI Taxonomy" id="3659"/>
    <lineage>
        <taxon>Eukaryota</taxon>
        <taxon>Viridiplantae</taxon>
        <taxon>Streptophyta</taxon>
        <taxon>Embryophyta</taxon>
        <taxon>Tracheophyta</taxon>
        <taxon>Spermatophyta</taxon>
        <taxon>Magnoliopsida</taxon>
        <taxon>eudicotyledons</taxon>
        <taxon>Gunneridae</taxon>
        <taxon>Pentapetalae</taxon>
        <taxon>rosids</taxon>
        <taxon>fabids</taxon>
        <taxon>Cucurbitales</taxon>
        <taxon>Cucurbitaceae</taxon>
        <taxon>Benincaseae</taxon>
        <taxon>Cucumis</taxon>
    </lineage>
</organism>
<reference evidence="5 6" key="3">
    <citation type="journal article" date="2010" name="BMC Genomics">
        <title>Transcriptome sequencing and comparative analysis of cucumber flowers with different sex types.</title>
        <authorList>
            <person name="Guo S."/>
            <person name="Zheng Y."/>
            <person name="Joung J.G."/>
            <person name="Liu S."/>
            <person name="Zhang Z."/>
            <person name="Crasta O.R."/>
            <person name="Sobral B.W."/>
            <person name="Xu Y."/>
            <person name="Huang S."/>
            <person name="Fei Z."/>
        </authorList>
    </citation>
    <scope>NUCLEOTIDE SEQUENCE [LARGE SCALE GENOMIC DNA]</scope>
    <source>
        <strain evidence="6">cv. 9930</strain>
    </source>
</reference>
<evidence type="ECO:0000313" key="5">
    <source>
        <dbReference type="EMBL" id="KGN56024.1"/>
    </source>
</evidence>
<dbReference type="InterPro" id="IPR008530">
    <property type="entry name" value="CCDC22"/>
</dbReference>
<keyword evidence="6" id="KW-1185">Reference proteome</keyword>
<keyword evidence="2" id="KW-0175">Coiled coil</keyword>
<dbReference type="InterPro" id="IPR048348">
    <property type="entry name" value="CCDC22_CC"/>
</dbReference>
<evidence type="ECO:0000259" key="4">
    <source>
        <dbReference type="Pfam" id="PF21674"/>
    </source>
</evidence>
<dbReference type="GO" id="GO:0097602">
    <property type="term" value="F:cullin family protein binding"/>
    <property type="evidence" value="ECO:0000318"/>
    <property type="project" value="GO_Central"/>
</dbReference>
<dbReference type="PANTHER" id="PTHR15668">
    <property type="entry name" value="JM1 PROTEIN"/>
    <property type="match status" value="1"/>
</dbReference>
<feature type="domain" description="CCDC22 coiled-coil" evidence="3">
    <location>
        <begin position="241"/>
        <end position="473"/>
    </location>
</feature>
<dbReference type="Gramene" id="KGN56024">
    <property type="protein sequence ID" value="KGN56024"/>
    <property type="gene ID" value="Csa_3G047850"/>
</dbReference>
<feature type="coiled-coil region" evidence="2">
    <location>
        <begin position="326"/>
        <end position="353"/>
    </location>
</feature>
<dbReference type="GO" id="GO:2000060">
    <property type="term" value="P:positive regulation of ubiquitin-dependent protein catabolic process"/>
    <property type="evidence" value="ECO:0000318"/>
    <property type="project" value="GO_Central"/>
</dbReference>
<evidence type="ECO:0000256" key="1">
    <source>
        <dbReference type="ARBA" id="ARBA00006438"/>
    </source>
</evidence>
<protein>
    <recommendedName>
        <fullName evidence="7">Coiled-coil domain-containing protein 22 homolog</fullName>
    </recommendedName>
</protein>
<dbReference type="EMBL" id="CM002924">
    <property type="protein sequence ID" value="KGN56024.1"/>
    <property type="molecule type" value="Genomic_DNA"/>
</dbReference>
<dbReference type="Proteomes" id="UP000029981">
    <property type="component" value="Chromosome 3"/>
</dbReference>
<name>A0A0A0L4U9_CUCSA</name>
<gene>
    <name evidence="5" type="ORF">Csa_3G047850</name>
</gene>
<dbReference type="AlphaFoldDB" id="A0A0A0L4U9"/>
<dbReference type="Pfam" id="PF21674">
    <property type="entry name" value="CCDC22_N"/>
    <property type="match status" value="1"/>
</dbReference>
<reference evidence="5 6" key="1">
    <citation type="journal article" date="2009" name="Nat. Genet.">
        <title>The genome of the cucumber, Cucumis sativus L.</title>
        <authorList>
            <person name="Huang S."/>
            <person name="Li R."/>
            <person name="Zhang Z."/>
            <person name="Li L."/>
            <person name="Gu X."/>
            <person name="Fan W."/>
            <person name="Lucas W.J."/>
            <person name="Wang X."/>
            <person name="Xie B."/>
            <person name="Ni P."/>
            <person name="Ren Y."/>
            <person name="Zhu H."/>
            <person name="Li J."/>
            <person name="Lin K."/>
            <person name="Jin W."/>
            <person name="Fei Z."/>
            <person name="Li G."/>
            <person name="Staub J."/>
            <person name="Kilian A."/>
            <person name="van der Vossen E.A."/>
            <person name="Wu Y."/>
            <person name="Guo J."/>
            <person name="He J."/>
            <person name="Jia Z."/>
            <person name="Ren Y."/>
            <person name="Tian G."/>
            <person name="Lu Y."/>
            <person name="Ruan J."/>
            <person name="Qian W."/>
            <person name="Wang M."/>
            <person name="Huang Q."/>
            <person name="Li B."/>
            <person name="Xuan Z."/>
            <person name="Cao J."/>
            <person name="Asan"/>
            <person name="Wu Z."/>
            <person name="Zhang J."/>
            <person name="Cai Q."/>
            <person name="Bai Y."/>
            <person name="Zhao B."/>
            <person name="Han Y."/>
            <person name="Li Y."/>
            <person name="Li X."/>
            <person name="Wang S."/>
            <person name="Shi Q."/>
            <person name="Liu S."/>
            <person name="Cho W.K."/>
            <person name="Kim J.Y."/>
            <person name="Xu Y."/>
            <person name="Heller-Uszynska K."/>
            <person name="Miao H."/>
            <person name="Cheng Z."/>
            <person name="Zhang S."/>
            <person name="Wu J."/>
            <person name="Yang Y."/>
            <person name="Kang H."/>
            <person name="Li M."/>
            <person name="Liang H."/>
            <person name="Ren X."/>
            <person name="Shi Z."/>
            <person name="Wen M."/>
            <person name="Jian M."/>
            <person name="Yang H."/>
            <person name="Zhang G."/>
            <person name="Yang Z."/>
            <person name="Chen R."/>
            <person name="Liu S."/>
            <person name="Li J."/>
            <person name="Ma L."/>
            <person name="Liu H."/>
            <person name="Zhou Y."/>
            <person name="Zhao J."/>
            <person name="Fang X."/>
            <person name="Li G."/>
            <person name="Fang L."/>
            <person name="Li Y."/>
            <person name="Liu D."/>
            <person name="Zheng H."/>
            <person name="Zhang Y."/>
            <person name="Qin N."/>
            <person name="Li Z."/>
            <person name="Yang G."/>
            <person name="Yang S."/>
            <person name="Bolund L."/>
            <person name="Kristiansen K."/>
            <person name="Zheng H."/>
            <person name="Li S."/>
            <person name="Zhang X."/>
            <person name="Yang H."/>
            <person name="Wang J."/>
            <person name="Sun R."/>
            <person name="Zhang B."/>
            <person name="Jiang S."/>
            <person name="Wang J."/>
            <person name="Du Y."/>
            <person name="Li S."/>
        </authorList>
    </citation>
    <scope>NUCLEOTIDE SEQUENCE [LARGE SCALE GENOMIC DNA]</scope>
    <source>
        <strain evidence="6">cv. 9930</strain>
    </source>
</reference>
<dbReference type="STRING" id="3659.A0A0A0L4U9"/>
<evidence type="ECO:0000259" key="3">
    <source>
        <dbReference type="Pfam" id="PF05667"/>
    </source>
</evidence>
<dbReference type="PANTHER" id="PTHR15668:SF4">
    <property type="entry name" value="COILED-COIL DOMAIN-CONTAINING PROTEIN 22"/>
    <property type="match status" value="1"/>
</dbReference>
<comment type="similarity">
    <text evidence="1">Belongs to the CCDC22 family.</text>
</comment>
<evidence type="ECO:0000256" key="2">
    <source>
        <dbReference type="SAM" id="Coils"/>
    </source>
</evidence>
<evidence type="ECO:0000313" key="6">
    <source>
        <dbReference type="Proteomes" id="UP000029981"/>
    </source>
</evidence>
<dbReference type="eggNOG" id="KOG1937">
    <property type="taxonomic scope" value="Eukaryota"/>
</dbReference>
<dbReference type="GO" id="GO:0005737">
    <property type="term" value="C:cytoplasm"/>
    <property type="evidence" value="ECO:0007669"/>
    <property type="project" value="EnsemblPlants"/>
</dbReference>
<accession>A0A0A0L4U9</accession>
<reference evidence="5 6" key="4">
    <citation type="journal article" date="2011" name="BMC Genomics">
        <title>RNA-Seq improves annotation of protein-coding genes in the cucumber genome.</title>
        <authorList>
            <person name="Li Z."/>
            <person name="Zhang Z."/>
            <person name="Yan P."/>
            <person name="Huang S."/>
            <person name="Fei Z."/>
            <person name="Lin K."/>
        </authorList>
    </citation>
    <scope>NUCLEOTIDE SEQUENCE [LARGE SCALE GENOMIC DNA]</scope>
    <source>
        <strain evidence="6">cv. 9930</strain>
    </source>
</reference>